<dbReference type="EMBL" id="KT934943">
    <property type="protein sequence ID" value="ALM02577.1"/>
    <property type="molecule type" value="Genomic_DNA"/>
</dbReference>
<dbReference type="RefSeq" id="YP_009187803.1">
    <property type="nucleotide sequence ID" value="NC_028659.1"/>
</dbReference>
<organism evidence="1 2">
    <name type="scientific">Klebsiella phage vB_KpnM_KB57</name>
    <dbReference type="NCBI Taxonomy" id="1719140"/>
    <lineage>
        <taxon>Viruses</taxon>
        <taxon>Duplodnaviria</taxon>
        <taxon>Heunggongvirae</taxon>
        <taxon>Uroviricota</taxon>
        <taxon>Caudoviricetes</taxon>
        <taxon>Vequintavirinae</taxon>
        <taxon>Mydovirus</taxon>
        <taxon>Mydovirus KB57</taxon>
    </lineage>
</organism>
<gene>
    <name evidence="1" type="ORF">KB57_190</name>
</gene>
<name>A0A0S1RVF0_9CAUD</name>
<sequence>MTKSEFFKMLDNHLESHNYTFDHIGNRIKRQDRQYTANEIEAFTHSEPEEKIVKLKAADSNYPWIFHSSGWCLADCWYITAISHRTKAAAEKQHKIFTRWIAEYKELNK</sequence>
<keyword evidence="2" id="KW-1185">Reference proteome</keyword>
<evidence type="ECO:0000313" key="1">
    <source>
        <dbReference type="EMBL" id="ALM02577.1"/>
    </source>
</evidence>
<dbReference type="Proteomes" id="UP000203990">
    <property type="component" value="Segment"/>
</dbReference>
<dbReference type="GeneID" id="26523156"/>
<proteinExistence type="predicted"/>
<dbReference type="OrthoDB" id="25706at10239"/>
<dbReference type="KEGG" id="vg:26523156"/>
<evidence type="ECO:0000313" key="2">
    <source>
        <dbReference type="Proteomes" id="UP000203990"/>
    </source>
</evidence>
<reference evidence="1 2" key="1">
    <citation type="submission" date="2015-10" db="EMBL/GenBank/DDBJ databases">
        <title>Complete genome sequence of Klebsiella pneumoniae bacteriophage vB_KpnM_KB57.</title>
        <authorList>
            <person name="Volozhantsev N.V."/>
            <person name="Popova A.V."/>
            <person name="Krasilnikova V.M."/>
            <person name="Bogun A.G."/>
        </authorList>
    </citation>
    <scope>NUCLEOTIDE SEQUENCE [LARGE SCALE GENOMIC DNA]</scope>
</reference>
<accession>A0A0S1RVF0</accession>
<protein>
    <submittedName>
        <fullName evidence="1">Uncharacterized protein</fullName>
    </submittedName>
</protein>